<sequence length="117" mass="13565">MITPLIFGQLLKITRKSSRKFNKNLQPRRTGTLHYKGNQILIVIQNSILLTQRNIKRFLNMASTQVIRVKGSIPSKFVSRKKLKSRQGAFGYYRPNHFAFIPGDPELKKDCYSVIEK</sequence>
<evidence type="ECO:0000313" key="2">
    <source>
        <dbReference type="Proteomes" id="UP000326759"/>
    </source>
</evidence>
<accession>A0A5N5T3C2</accession>
<evidence type="ECO:0000313" key="1">
    <source>
        <dbReference type="EMBL" id="KAB7501003.1"/>
    </source>
</evidence>
<organism evidence="1 2">
    <name type="scientific">Armadillidium nasatum</name>
    <dbReference type="NCBI Taxonomy" id="96803"/>
    <lineage>
        <taxon>Eukaryota</taxon>
        <taxon>Metazoa</taxon>
        <taxon>Ecdysozoa</taxon>
        <taxon>Arthropoda</taxon>
        <taxon>Crustacea</taxon>
        <taxon>Multicrustacea</taxon>
        <taxon>Malacostraca</taxon>
        <taxon>Eumalacostraca</taxon>
        <taxon>Peracarida</taxon>
        <taxon>Isopoda</taxon>
        <taxon>Oniscidea</taxon>
        <taxon>Crinocheta</taxon>
        <taxon>Armadillidiidae</taxon>
        <taxon>Armadillidium</taxon>
    </lineage>
</organism>
<protein>
    <submittedName>
        <fullName evidence="1">Uncharacterized protein</fullName>
    </submittedName>
</protein>
<gene>
    <name evidence="1" type="ORF">Anas_14029</name>
</gene>
<dbReference type="EMBL" id="SEYY01012022">
    <property type="protein sequence ID" value="KAB7501003.1"/>
    <property type="molecule type" value="Genomic_DNA"/>
</dbReference>
<reference evidence="1 2" key="1">
    <citation type="journal article" date="2019" name="PLoS Biol.">
        <title>Sex chromosomes control vertical transmission of feminizing Wolbachia symbionts in an isopod.</title>
        <authorList>
            <person name="Becking T."/>
            <person name="Chebbi M.A."/>
            <person name="Giraud I."/>
            <person name="Moumen B."/>
            <person name="Laverre T."/>
            <person name="Caubet Y."/>
            <person name="Peccoud J."/>
            <person name="Gilbert C."/>
            <person name="Cordaux R."/>
        </authorList>
    </citation>
    <scope>NUCLEOTIDE SEQUENCE [LARGE SCALE GENOMIC DNA]</scope>
    <source>
        <strain evidence="1">ANa2</strain>
        <tissue evidence="1">Whole body excluding digestive tract and cuticle</tissue>
    </source>
</reference>
<proteinExistence type="predicted"/>
<name>A0A5N5T3C2_9CRUS</name>
<dbReference type="Proteomes" id="UP000326759">
    <property type="component" value="Unassembled WGS sequence"/>
</dbReference>
<comment type="caution">
    <text evidence="1">The sequence shown here is derived from an EMBL/GenBank/DDBJ whole genome shotgun (WGS) entry which is preliminary data.</text>
</comment>
<keyword evidence="2" id="KW-1185">Reference proteome</keyword>
<dbReference type="AlphaFoldDB" id="A0A5N5T3C2"/>